<evidence type="ECO:0000313" key="2">
    <source>
        <dbReference type="Proteomes" id="UP000601597"/>
    </source>
</evidence>
<evidence type="ECO:0000313" key="1">
    <source>
        <dbReference type="EMBL" id="GGY76184.1"/>
    </source>
</evidence>
<dbReference type="EMBL" id="BMXV01000005">
    <property type="protein sequence ID" value="GGY76184.1"/>
    <property type="molecule type" value="Genomic_DNA"/>
</dbReference>
<keyword evidence="2" id="KW-1185">Reference proteome</keyword>
<protein>
    <submittedName>
        <fullName evidence="1">Uncharacterized protein</fullName>
    </submittedName>
</protein>
<name>A0ABQ3B2H9_9GAMM</name>
<organism evidence="1 2">
    <name type="scientific">Marinobacter zhanjiangensis</name>
    <dbReference type="NCBI Taxonomy" id="578215"/>
    <lineage>
        <taxon>Bacteria</taxon>
        <taxon>Pseudomonadati</taxon>
        <taxon>Pseudomonadota</taxon>
        <taxon>Gammaproteobacteria</taxon>
        <taxon>Pseudomonadales</taxon>
        <taxon>Marinobacteraceae</taxon>
        <taxon>Marinobacter</taxon>
    </lineage>
</organism>
<accession>A0ABQ3B2H9</accession>
<reference evidence="2" key="1">
    <citation type="journal article" date="2019" name="Int. J. Syst. Evol. Microbiol.">
        <title>The Global Catalogue of Microorganisms (GCM) 10K type strain sequencing project: providing services to taxonomists for standard genome sequencing and annotation.</title>
        <authorList>
            <consortium name="The Broad Institute Genomics Platform"/>
            <consortium name="The Broad Institute Genome Sequencing Center for Infectious Disease"/>
            <person name="Wu L."/>
            <person name="Ma J."/>
        </authorList>
    </citation>
    <scope>NUCLEOTIDE SEQUENCE [LARGE SCALE GENOMIC DNA]</scope>
    <source>
        <strain evidence="2">KCTC 22280</strain>
    </source>
</reference>
<sequence length="165" mass="17620">MGSAVVVIPVFKLGGFGEPFSRIKSESFQAPAFPTFSRESVGALGSLYLRGAVVIYGNQLFLSAMGHTAAMTLPEYKDSIEFSGSVRLLHAGEHLVHKRLAIGTNEAWPDDEYVAIGSASISLPPTDAPDAYTLIIEGFYSFGSGVGYNSSSIARETIRIIGVKQ</sequence>
<proteinExistence type="predicted"/>
<dbReference type="Proteomes" id="UP000601597">
    <property type="component" value="Unassembled WGS sequence"/>
</dbReference>
<gene>
    <name evidence="1" type="ORF">GCM10007071_24490</name>
</gene>
<comment type="caution">
    <text evidence="1">The sequence shown here is derived from an EMBL/GenBank/DDBJ whole genome shotgun (WGS) entry which is preliminary data.</text>
</comment>